<dbReference type="Proteomes" id="UP000762676">
    <property type="component" value="Unassembled WGS sequence"/>
</dbReference>
<reference evidence="2 3" key="1">
    <citation type="journal article" date="2021" name="Elife">
        <title>Chloroplast acquisition without the gene transfer in kleptoplastic sea slugs, Plakobranchus ocellatus.</title>
        <authorList>
            <person name="Maeda T."/>
            <person name="Takahashi S."/>
            <person name="Yoshida T."/>
            <person name="Shimamura S."/>
            <person name="Takaki Y."/>
            <person name="Nagai Y."/>
            <person name="Toyoda A."/>
            <person name="Suzuki Y."/>
            <person name="Arimoto A."/>
            <person name="Ishii H."/>
            <person name="Satoh N."/>
            <person name="Nishiyama T."/>
            <person name="Hasebe M."/>
            <person name="Maruyama T."/>
            <person name="Minagawa J."/>
            <person name="Obokata J."/>
            <person name="Shigenobu S."/>
        </authorList>
    </citation>
    <scope>NUCLEOTIDE SEQUENCE [LARGE SCALE GENOMIC DNA]</scope>
</reference>
<organism evidence="2 3">
    <name type="scientific">Elysia marginata</name>
    <dbReference type="NCBI Taxonomy" id="1093978"/>
    <lineage>
        <taxon>Eukaryota</taxon>
        <taxon>Metazoa</taxon>
        <taxon>Spiralia</taxon>
        <taxon>Lophotrochozoa</taxon>
        <taxon>Mollusca</taxon>
        <taxon>Gastropoda</taxon>
        <taxon>Heterobranchia</taxon>
        <taxon>Euthyneura</taxon>
        <taxon>Panpulmonata</taxon>
        <taxon>Sacoglossa</taxon>
        <taxon>Placobranchoidea</taxon>
        <taxon>Plakobranchidae</taxon>
        <taxon>Elysia</taxon>
    </lineage>
</organism>
<evidence type="ECO:0000256" key="1">
    <source>
        <dbReference type="SAM" id="MobiDB-lite"/>
    </source>
</evidence>
<dbReference type="InterPro" id="IPR050951">
    <property type="entry name" value="Retrovirus_Pol_polyprotein"/>
</dbReference>
<accession>A0AAV4JPJ5</accession>
<keyword evidence="3" id="KW-1185">Reference proteome</keyword>
<comment type="caution">
    <text evidence="2">The sequence shown here is derived from an EMBL/GenBank/DDBJ whole genome shotgun (WGS) entry which is preliminary data.</text>
</comment>
<evidence type="ECO:0000313" key="3">
    <source>
        <dbReference type="Proteomes" id="UP000762676"/>
    </source>
</evidence>
<sequence>MKPCSARIERCRLRLMPYQFKLIYRPGKDEANPADYLSRHPPTRPTRDNEGERYIRYIANTSVPNALSLDEVQKATSLDEKLKNFMSAIMTGRWNDKSVSAFKSVKEELSVIDGIILRENRVVIPTSLQM</sequence>
<dbReference type="AlphaFoldDB" id="A0AAV4JPJ5"/>
<evidence type="ECO:0000313" key="2">
    <source>
        <dbReference type="EMBL" id="GFS24315.1"/>
    </source>
</evidence>
<dbReference type="PANTHER" id="PTHR37984">
    <property type="entry name" value="PROTEIN CBG26694"/>
    <property type="match status" value="1"/>
</dbReference>
<gene>
    <name evidence="2" type="ORF">ElyMa_003412000</name>
</gene>
<dbReference type="EMBL" id="BMAT01007026">
    <property type="protein sequence ID" value="GFS24315.1"/>
    <property type="molecule type" value="Genomic_DNA"/>
</dbReference>
<proteinExistence type="predicted"/>
<feature type="region of interest" description="Disordered" evidence="1">
    <location>
        <begin position="29"/>
        <end position="51"/>
    </location>
</feature>
<dbReference type="PANTHER" id="PTHR37984:SF11">
    <property type="entry name" value="INTEGRASE CATALYTIC DOMAIN-CONTAINING PROTEIN"/>
    <property type="match status" value="1"/>
</dbReference>
<protein>
    <submittedName>
        <fullName evidence="2">Gag-pol protein</fullName>
    </submittedName>
</protein>
<name>A0AAV4JPJ5_9GAST</name>